<dbReference type="Proteomes" id="UP000553957">
    <property type="component" value="Unassembled WGS sequence"/>
</dbReference>
<reference evidence="2 3" key="1">
    <citation type="submission" date="2020-05" db="EMBL/GenBank/DDBJ databases">
        <title>Genome sequence of Kribbella sandramycini ATCC 39419.</title>
        <authorList>
            <person name="Maclea K.S."/>
            <person name="Fair J.L."/>
        </authorList>
    </citation>
    <scope>NUCLEOTIDE SEQUENCE [LARGE SCALE GENOMIC DNA]</scope>
    <source>
        <strain evidence="2 3">ATCC 39419</strain>
    </source>
</reference>
<accession>A0A7Y4KWV8</accession>
<evidence type="ECO:0000313" key="2">
    <source>
        <dbReference type="EMBL" id="NOL40169.1"/>
    </source>
</evidence>
<dbReference type="RefSeq" id="WP_171672513.1">
    <property type="nucleotide sequence ID" value="NZ_BAAAGT010000002.1"/>
</dbReference>
<reference evidence="1 4" key="2">
    <citation type="submission" date="2020-08" db="EMBL/GenBank/DDBJ databases">
        <title>Sequencing the genomes of 1000 actinobacteria strains.</title>
        <authorList>
            <person name="Klenk H.-P."/>
        </authorList>
    </citation>
    <scope>NUCLEOTIDE SEQUENCE [LARGE SCALE GENOMIC DNA]</scope>
    <source>
        <strain evidence="1 4">DSM 15626</strain>
    </source>
</reference>
<protein>
    <submittedName>
        <fullName evidence="2">Uncharacterized protein</fullName>
    </submittedName>
</protein>
<dbReference type="Proteomes" id="UP000534306">
    <property type="component" value="Unassembled WGS sequence"/>
</dbReference>
<gene>
    <name evidence="1" type="ORF">HNR71_005644</name>
    <name evidence="2" type="ORF">HPO96_07930</name>
</gene>
<dbReference type="EMBL" id="JACHKF010000001">
    <property type="protein sequence ID" value="MBB6570007.1"/>
    <property type="molecule type" value="Genomic_DNA"/>
</dbReference>
<sequence length="376" mass="40507">MKRAVVVGLVAAGAVVAAAGVVRYDVGRIDGVVLEARAAGDCAVVRAAAERYHLVHKVVGRSAVRRSEADVAACGRLDAAGVMLDRAVHGSERDASQGVGVLDQVLADPEQLAGVRVVVDRFVAALRVTEPCLAGRIAEEVRGRAERKELQERIGTAIAEVGPRATSACADELVKQADWKGARQLYQQVIERYPDDLRVAAAKAGAQRATEAIELADVRGLVDPDSGTYCDNPAKYSAAPPYRKGLNRTILLGDELDPYASRLPKAWRTSDPKAATIVVCVDVAQGKAVRTCPYQSKLGFGPVWVTFRKVVFNLKTYELRTGRLIRSGKVEVDGTSCPRRLYYQAATDFSNPEPNQFVTPTSAGLRAAFQPTIVRR</sequence>
<dbReference type="EMBL" id="JABJRC010000002">
    <property type="protein sequence ID" value="NOL40169.1"/>
    <property type="molecule type" value="Genomic_DNA"/>
</dbReference>
<dbReference type="AlphaFoldDB" id="A0A7Y4KWV8"/>
<evidence type="ECO:0000313" key="3">
    <source>
        <dbReference type="Proteomes" id="UP000534306"/>
    </source>
</evidence>
<comment type="caution">
    <text evidence="2">The sequence shown here is derived from an EMBL/GenBank/DDBJ whole genome shotgun (WGS) entry which is preliminary data.</text>
</comment>
<evidence type="ECO:0000313" key="1">
    <source>
        <dbReference type="EMBL" id="MBB6570007.1"/>
    </source>
</evidence>
<evidence type="ECO:0000313" key="4">
    <source>
        <dbReference type="Proteomes" id="UP000553957"/>
    </source>
</evidence>
<organism evidence="2 3">
    <name type="scientific">Kribbella sandramycini</name>
    <dbReference type="NCBI Taxonomy" id="60450"/>
    <lineage>
        <taxon>Bacteria</taxon>
        <taxon>Bacillati</taxon>
        <taxon>Actinomycetota</taxon>
        <taxon>Actinomycetes</taxon>
        <taxon>Propionibacteriales</taxon>
        <taxon>Kribbellaceae</taxon>
        <taxon>Kribbella</taxon>
    </lineage>
</organism>
<keyword evidence="3" id="KW-1185">Reference proteome</keyword>
<proteinExistence type="predicted"/>
<name>A0A7Y4KWV8_9ACTN</name>